<feature type="chain" id="PRO_5030106400" evidence="1">
    <location>
        <begin position="23"/>
        <end position="245"/>
    </location>
</feature>
<accession>A0A4Y6PT61</accession>
<proteinExistence type="predicted"/>
<keyword evidence="4" id="KW-1185">Reference proteome</keyword>
<dbReference type="OrthoDB" id="3902805at2"/>
<protein>
    <submittedName>
        <fullName evidence="3">DUF547 domain-containing protein</fullName>
    </submittedName>
</protein>
<gene>
    <name evidence="3" type="ORF">FIV42_09525</name>
</gene>
<name>A0A4Y6PT61_PERCE</name>
<evidence type="ECO:0000256" key="1">
    <source>
        <dbReference type="SAM" id="SignalP"/>
    </source>
</evidence>
<dbReference type="Proteomes" id="UP000315995">
    <property type="component" value="Chromosome"/>
</dbReference>
<dbReference type="PANTHER" id="PTHR46361">
    <property type="entry name" value="ELECTRON CARRIER/ PROTEIN DISULFIDE OXIDOREDUCTASE"/>
    <property type="match status" value="1"/>
</dbReference>
<evidence type="ECO:0000313" key="3">
    <source>
        <dbReference type="EMBL" id="QDG50965.1"/>
    </source>
</evidence>
<dbReference type="EMBL" id="CP041186">
    <property type="protein sequence ID" value="QDG50965.1"/>
    <property type="molecule type" value="Genomic_DNA"/>
</dbReference>
<keyword evidence="1" id="KW-0732">Signal</keyword>
<sequence length="245" mass="27467">MKRTAALLAALAVLLLAPAAFAEDVVDTKDWDALLSKYVDGKGQVDYAAWHKSAKDQKRLDQFLEKVATANPDAHPAKAQLAFYINAYNATVIDSVLEKWPVKSVRKEKGFFKSEKHPIARKERTLDELEHKLIRPTFKEPRIHFVLVCAAKSCPRLRQEAITEKNVDKTLEASAQEFIPAATKANGKTVTTSQLFNWFADDFKSDAGSVEAYLAKYTSGKTKKVLESGEAKLEFSNYDWAINEQ</sequence>
<dbReference type="PANTHER" id="PTHR46361:SF3">
    <property type="entry name" value="ELECTRON CARRIER_ PROTEIN DISULFIDE OXIDOREDUCTASE"/>
    <property type="match status" value="1"/>
</dbReference>
<dbReference type="AlphaFoldDB" id="A0A4Y6PT61"/>
<feature type="signal peptide" evidence="1">
    <location>
        <begin position="1"/>
        <end position="22"/>
    </location>
</feature>
<organism evidence="3 4">
    <name type="scientific">Persicimonas caeni</name>
    <dbReference type="NCBI Taxonomy" id="2292766"/>
    <lineage>
        <taxon>Bacteria</taxon>
        <taxon>Deltaproteobacteria</taxon>
        <taxon>Bradymonadales</taxon>
        <taxon>Bradymonadaceae</taxon>
        <taxon>Persicimonas</taxon>
    </lineage>
</organism>
<dbReference type="RefSeq" id="WP_141197455.1">
    <property type="nucleotide sequence ID" value="NZ_CP041186.1"/>
</dbReference>
<dbReference type="InterPro" id="IPR006869">
    <property type="entry name" value="DUF547"/>
</dbReference>
<reference evidence="3 4" key="1">
    <citation type="submission" date="2019-06" db="EMBL/GenBank/DDBJ databases">
        <title>Persicimonas caeni gen. nov., sp. nov., a predatory bacterium isolated from solar saltern.</title>
        <authorList>
            <person name="Wang S."/>
        </authorList>
    </citation>
    <scope>NUCLEOTIDE SEQUENCE [LARGE SCALE GENOMIC DNA]</scope>
    <source>
        <strain evidence="3 4">YN101</strain>
    </source>
</reference>
<evidence type="ECO:0000259" key="2">
    <source>
        <dbReference type="Pfam" id="PF04784"/>
    </source>
</evidence>
<accession>A0A5B8Y7Z6</accession>
<dbReference type="Pfam" id="PF04784">
    <property type="entry name" value="DUF547"/>
    <property type="match status" value="1"/>
</dbReference>
<feature type="domain" description="DUF547" evidence="2">
    <location>
        <begin position="77"/>
        <end position="179"/>
    </location>
</feature>
<evidence type="ECO:0000313" key="4">
    <source>
        <dbReference type="Proteomes" id="UP000315995"/>
    </source>
</evidence>